<protein>
    <recommendedName>
        <fullName evidence="6">Cystatin domain-containing protein</fullName>
    </recommendedName>
</protein>
<keyword evidence="4" id="KW-0611">Plant defense</keyword>
<dbReference type="SUPFAM" id="SSF54403">
    <property type="entry name" value="Cystatin/monellin"/>
    <property type="match status" value="1"/>
</dbReference>
<accession>A0A0Q3L8I6</accession>
<dbReference type="Proteomes" id="UP000008810">
    <property type="component" value="Chromosome 1"/>
</dbReference>
<dbReference type="EMBL" id="CM000880">
    <property type="protein sequence ID" value="KQK19449.1"/>
    <property type="molecule type" value="Genomic_DNA"/>
</dbReference>
<evidence type="ECO:0000256" key="5">
    <source>
        <dbReference type="SAM" id="SignalP"/>
    </source>
</evidence>
<dbReference type="PANTHER" id="PTHR47116">
    <property type="entry name" value="PHLOEM FILAMENT PROTEIN"/>
    <property type="match status" value="1"/>
</dbReference>
<dbReference type="InterPro" id="IPR000010">
    <property type="entry name" value="Cystatin_dom"/>
</dbReference>
<feature type="signal peptide" evidence="5">
    <location>
        <begin position="1"/>
        <end position="27"/>
    </location>
</feature>
<keyword evidence="9" id="KW-1185">Reference proteome</keyword>
<evidence type="ECO:0000256" key="2">
    <source>
        <dbReference type="ARBA" id="ARBA00022690"/>
    </source>
</evidence>
<keyword evidence="5" id="KW-0732">Signal</keyword>
<dbReference type="RefSeq" id="XP_010229933.1">
    <property type="nucleotide sequence ID" value="XM_010231631.1"/>
</dbReference>
<proteinExistence type="inferred from homology"/>
<dbReference type="Gramene" id="KQK19449">
    <property type="protein sequence ID" value="KQK19449"/>
    <property type="gene ID" value="BRADI_1g48316v3"/>
</dbReference>
<evidence type="ECO:0000313" key="8">
    <source>
        <dbReference type="EnsemblPlants" id="KQK19449"/>
    </source>
</evidence>
<dbReference type="GO" id="GO:0006952">
    <property type="term" value="P:defense response"/>
    <property type="evidence" value="ECO:0007669"/>
    <property type="project" value="UniProtKB-KW"/>
</dbReference>
<sequence>MRSASYATSFILLLATLLTAHVAPTVSTDGEWGPIPGVNDCGILFVANWAVQEHNRLSGETLTFDKVLNCSELSEGPIFTFRLLISALNANGQSGSYDVEVLNGPWTNTRVLNYFAPAS</sequence>
<keyword evidence="3" id="KW-0789">Thiol protease inhibitor</keyword>
<evidence type="ECO:0000313" key="9">
    <source>
        <dbReference type="Proteomes" id="UP000008810"/>
    </source>
</evidence>
<keyword evidence="2" id="KW-0646">Protease inhibitor</keyword>
<comment type="similarity">
    <text evidence="1">Belongs to the cystatin family. Phytocystatin subfamily.</text>
</comment>
<dbReference type="Gene3D" id="3.10.450.10">
    <property type="match status" value="1"/>
</dbReference>
<reference evidence="8" key="3">
    <citation type="submission" date="2018-08" db="UniProtKB">
        <authorList>
            <consortium name="EnsemblPlants"/>
        </authorList>
    </citation>
    <scope>IDENTIFICATION</scope>
    <source>
        <strain evidence="8">cv. Bd21</strain>
    </source>
</reference>
<dbReference type="InterPro" id="IPR027214">
    <property type="entry name" value="Cystatin"/>
</dbReference>
<dbReference type="KEGG" id="bdi:104582235"/>
<evidence type="ECO:0000313" key="7">
    <source>
        <dbReference type="EMBL" id="KQK19449.1"/>
    </source>
</evidence>
<reference evidence="7" key="2">
    <citation type="submission" date="2017-06" db="EMBL/GenBank/DDBJ databases">
        <title>WGS assembly of Brachypodium distachyon.</title>
        <authorList>
            <consortium name="The International Brachypodium Initiative"/>
            <person name="Lucas S."/>
            <person name="Harmon-Smith M."/>
            <person name="Lail K."/>
            <person name="Tice H."/>
            <person name="Grimwood J."/>
            <person name="Bruce D."/>
            <person name="Barry K."/>
            <person name="Shu S."/>
            <person name="Lindquist E."/>
            <person name="Wang M."/>
            <person name="Pitluck S."/>
            <person name="Vogel J.P."/>
            <person name="Garvin D.F."/>
            <person name="Mockler T.C."/>
            <person name="Schmutz J."/>
            <person name="Rokhsar D."/>
            <person name="Bevan M.W."/>
        </authorList>
    </citation>
    <scope>NUCLEOTIDE SEQUENCE</scope>
    <source>
        <strain evidence="7">Bd21</strain>
    </source>
</reference>
<feature type="domain" description="Cystatin" evidence="6">
    <location>
        <begin position="37"/>
        <end position="116"/>
    </location>
</feature>
<feature type="chain" id="PRO_5043129458" description="Cystatin domain-containing protein" evidence="5">
    <location>
        <begin position="28"/>
        <end position="119"/>
    </location>
</feature>
<dbReference type="Pfam" id="PF16845">
    <property type="entry name" value="SQAPI"/>
    <property type="match status" value="1"/>
</dbReference>
<name>A0A0Q3L8I6_BRADI</name>
<dbReference type="InterPro" id="IPR046350">
    <property type="entry name" value="Cystatin_sf"/>
</dbReference>
<dbReference type="AlphaFoldDB" id="A0A0Q3L8I6"/>
<dbReference type="OrthoDB" id="2016588at2759"/>
<organism evidence="7">
    <name type="scientific">Brachypodium distachyon</name>
    <name type="common">Purple false brome</name>
    <name type="synonym">Trachynia distachya</name>
    <dbReference type="NCBI Taxonomy" id="15368"/>
    <lineage>
        <taxon>Eukaryota</taxon>
        <taxon>Viridiplantae</taxon>
        <taxon>Streptophyta</taxon>
        <taxon>Embryophyta</taxon>
        <taxon>Tracheophyta</taxon>
        <taxon>Spermatophyta</taxon>
        <taxon>Magnoliopsida</taxon>
        <taxon>Liliopsida</taxon>
        <taxon>Poales</taxon>
        <taxon>Poaceae</taxon>
        <taxon>BOP clade</taxon>
        <taxon>Pooideae</taxon>
        <taxon>Stipodae</taxon>
        <taxon>Brachypodieae</taxon>
        <taxon>Brachypodium</taxon>
    </lineage>
</organism>
<dbReference type="GO" id="GO:0004869">
    <property type="term" value="F:cysteine-type endopeptidase inhibitor activity"/>
    <property type="evidence" value="ECO:0007669"/>
    <property type="project" value="UniProtKB-KW"/>
</dbReference>
<evidence type="ECO:0000256" key="4">
    <source>
        <dbReference type="ARBA" id="ARBA00022821"/>
    </source>
</evidence>
<evidence type="ECO:0000256" key="3">
    <source>
        <dbReference type="ARBA" id="ARBA00022704"/>
    </source>
</evidence>
<dbReference type="EnsemblPlants" id="KQK19449">
    <property type="protein sequence ID" value="KQK19449"/>
    <property type="gene ID" value="BRADI_1g48316v3"/>
</dbReference>
<gene>
    <name evidence="8" type="primary">LOC104582235</name>
    <name evidence="7" type="ORF">BRADI_1g48316v3</name>
</gene>
<dbReference type="GeneID" id="104582235"/>
<evidence type="ECO:0000256" key="1">
    <source>
        <dbReference type="ARBA" id="ARBA00007233"/>
    </source>
</evidence>
<evidence type="ECO:0000259" key="6">
    <source>
        <dbReference type="Pfam" id="PF16845"/>
    </source>
</evidence>
<reference evidence="7 8" key="1">
    <citation type="journal article" date="2010" name="Nature">
        <title>Genome sequencing and analysis of the model grass Brachypodium distachyon.</title>
        <authorList>
            <consortium name="International Brachypodium Initiative"/>
        </authorList>
    </citation>
    <scope>NUCLEOTIDE SEQUENCE [LARGE SCALE GENOMIC DNA]</scope>
    <source>
        <strain evidence="7 8">Bd21</strain>
    </source>
</reference>